<evidence type="ECO:0000256" key="7">
    <source>
        <dbReference type="ARBA" id="ARBA00023077"/>
    </source>
</evidence>
<dbReference type="InterPro" id="IPR010949">
    <property type="entry name" value="TonB_Hb/transfer/lactofer_rcpt"/>
</dbReference>
<evidence type="ECO:0000256" key="13">
    <source>
        <dbReference type="SAM" id="MobiDB-lite"/>
    </source>
</evidence>
<evidence type="ECO:0000259" key="16">
    <source>
        <dbReference type="Pfam" id="PF07715"/>
    </source>
</evidence>
<dbReference type="InterPro" id="IPR037066">
    <property type="entry name" value="Plug_dom_sf"/>
</dbReference>
<name>A0A7V8JKW0_STEMA</name>
<keyword evidence="3 11" id="KW-0813">Transport</keyword>
<dbReference type="Pfam" id="PF00593">
    <property type="entry name" value="TonB_dep_Rec_b-barrel"/>
    <property type="match status" value="1"/>
</dbReference>
<dbReference type="GO" id="GO:0044718">
    <property type="term" value="P:siderophore transmembrane transport"/>
    <property type="evidence" value="ECO:0007669"/>
    <property type="project" value="TreeGrafter"/>
</dbReference>
<dbReference type="NCBIfam" id="TIGR01785">
    <property type="entry name" value="TonB-hemin"/>
    <property type="match status" value="1"/>
</dbReference>
<dbReference type="CDD" id="cd01347">
    <property type="entry name" value="ligand_gated_channel"/>
    <property type="match status" value="1"/>
</dbReference>
<keyword evidence="8 11" id="KW-0472">Membrane</keyword>
<comment type="similarity">
    <text evidence="2">Belongs to the TonB-dependent receptor family. Hemoglobin/haptoglobin binding protein subfamily.</text>
</comment>
<feature type="domain" description="TonB-dependent receptor-like beta-barrel" evidence="15">
    <location>
        <begin position="266"/>
        <end position="710"/>
    </location>
</feature>
<evidence type="ECO:0000256" key="12">
    <source>
        <dbReference type="RuleBase" id="RU003357"/>
    </source>
</evidence>
<feature type="domain" description="TonB-dependent receptor plug" evidence="16">
    <location>
        <begin position="50"/>
        <end position="160"/>
    </location>
</feature>
<keyword evidence="4 11" id="KW-1134">Transmembrane beta strand</keyword>
<dbReference type="SUPFAM" id="SSF56935">
    <property type="entry name" value="Porins"/>
    <property type="match status" value="1"/>
</dbReference>
<dbReference type="InterPro" id="IPR039426">
    <property type="entry name" value="TonB-dep_rcpt-like"/>
</dbReference>
<proteinExistence type="inferred from homology"/>
<dbReference type="InterPro" id="IPR011276">
    <property type="entry name" value="TonB_haem/Hb_rcpt"/>
</dbReference>
<organism evidence="17 18">
    <name type="scientific">Stenotrophomonas maltophilia</name>
    <name type="common">Pseudomonas maltophilia</name>
    <name type="synonym">Xanthomonas maltophilia</name>
    <dbReference type="NCBI Taxonomy" id="40324"/>
    <lineage>
        <taxon>Bacteria</taxon>
        <taxon>Pseudomonadati</taxon>
        <taxon>Pseudomonadota</taxon>
        <taxon>Gammaproteobacteria</taxon>
        <taxon>Lysobacterales</taxon>
        <taxon>Lysobacteraceae</taxon>
        <taxon>Stenotrophomonas</taxon>
        <taxon>Stenotrophomonas maltophilia group</taxon>
    </lineage>
</organism>
<dbReference type="PROSITE" id="PS52016">
    <property type="entry name" value="TONB_DEPENDENT_REC_3"/>
    <property type="match status" value="1"/>
</dbReference>
<feature type="compositionally biased region" description="Basic and acidic residues" evidence="13">
    <location>
        <begin position="226"/>
        <end position="243"/>
    </location>
</feature>
<evidence type="ECO:0000256" key="3">
    <source>
        <dbReference type="ARBA" id="ARBA00022448"/>
    </source>
</evidence>
<feature type="region of interest" description="Disordered" evidence="13">
    <location>
        <begin position="217"/>
        <end position="243"/>
    </location>
</feature>
<dbReference type="EMBL" id="WNDS01000004">
    <property type="protein sequence ID" value="KAF1013948.1"/>
    <property type="molecule type" value="Genomic_DNA"/>
</dbReference>
<dbReference type="GO" id="GO:0015344">
    <property type="term" value="F:siderophore uptake transmembrane transporter activity"/>
    <property type="evidence" value="ECO:0007669"/>
    <property type="project" value="TreeGrafter"/>
</dbReference>
<evidence type="ECO:0000259" key="15">
    <source>
        <dbReference type="Pfam" id="PF00593"/>
    </source>
</evidence>
<evidence type="ECO:0000256" key="2">
    <source>
        <dbReference type="ARBA" id="ARBA00008143"/>
    </source>
</evidence>
<reference evidence="18" key="1">
    <citation type="journal article" date="2020" name="MBio">
        <title>Horizontal gene transfer to a defensive symbiont with a reduced genome amongst a multipartite beetle microbiome.</title>
        <authorList>
            <person name="Waterworth S.C."/>
            <person name="Florez L.V."/>
            <person name="Rees E.R."/>
            <person name="Hertweck C."/>
            <person name="Kaltenpoth M."/>
            <person name="Kwan J.C."/>
        </authorList>
    </citation>
    <scope>NUCLEOTIDE SEQUENCE [LARGE SCALE GENOMIC DNA]</scope>
</reference>
<evidence type="ECO:0000313" key="17">
    <source>
        <dbReference type="EMBL" id="KAF1013948.1"/>
    </source>
</evidence>
<feature type="signal peptide" evidence="14">
    <location>
        <begin position="1"/>
        <end position="21"/>
    </location>
</feature>
<evidence type="ECO:0000256" key="1">
    <source>
        <dbReference type="ARBA" id="ARBA00004571"/>
    </source>
</evidence>
<dbReference type="Gene3D" id="2.170.130.10">
    <property type="entry name" value="TonB-dependent receptor, plug domain"/>
    <property type="match status" value="1"/>
</dbReference>
<keyword evidence="7 12" id="KW-0798">TonB box</keyword>
<dbReference type="Pfam" id="PF07715">
    <property type="entry name" value="Plug"/>
    <property type="match status" value="1"/>
</dbReference>
<evidence type="ECO:0000256" key="10">
    <source>
        <dbReference type="ARBA" id="ARBA00023237"/>
    </source>
</evidence>
<evidence type="ECO:0000256" key="6">
    <source>
        <dbReference type="ARBA" id="ARBA00022729"/>
    </source>
</evidence>
<dbReference type="PANTHER" id="PTHR30069">
    <property type="entry name" value="TONB-DEPENDENT OUTER MEMBRANE RECEPTOR"/>
    <property type="match status" value="1"/>
</dbReference>
<evidence type="ECO:0000256" key="4">
    <source>
        <dbReference type="ARBA" id="ARBA00022452"/>
    </source>
</evidence>
<dbReference type="InterPro" id="IPR000531">
    <property type="entry name" value="Beta-barrel_TonB"/>
</dbReference>
<dbReference type="NCBIfam" id="TIGR01786">
    <property type="entry name" value="TonB-hemlactrns"/>
    <property type="match status" value="1"/>
</dbReference>
<gene>
    <name evidence="17" type="primary">hemR_2</name>
    <name evidence="17" type="ORF">GAK31_02971</name>
</gene>
<keyword evidence="5 11" id="KW-0812">Transmembrane</keyword>
<sequence>MTRPTALAAALSLALAVPAHAAFAADAADADTTRDIDRVQVTATRTEPAVSDVAATVDVIDRQQMDRHLVQNLKDLVRYEPGLSVTSSATRFGLGGIRIRGLEGNRVRIQTDGIAMPTSFDIGSFSNANRNFTDLDTLKRVEIVRGPASSLYGSDALGGVVAFVTKDPADYLKNGRNSYFGLKFGYDGQWKGLLGGATAAFGGERWSGMVNVNHRQGQETVNQGDVRVDNDRRTAPNPQDRDGRSVLAKLVYAPSQTQRFRLTAERNEDTTDTNVLSAISSALPTPRAALTTGLKAHDTQNRTRLSLAHEMDALDQPFADSLHWQVYTQNSETRQQTDEQRTDRSFRHRVFSFDQRVTGLQLQLNKAFATGSVDHTLTYGFDGARTEVRQKRDGYQVAANGVLSTTIQPDAFPVRDFPVSTITELGLYAQDEMRLAEGRLSLVPGVRVDRYELKPKVDAIFAEDNPNVVVATLKKTSVSPKLGMVWRFDDQWSLFAGYSHGFRSPPYNDVNLGFTNVTFRYTAIPNPNLKPETSDGYELGLRFLSPAAYVSVSGFYNDYKDFIESTIDTGVNAQGLTVFQSRNVADARIYGAEMKAGLEFGELTPALKGWALRSAVAWSRGDNKTEDQPLESVDPLRGTLGLTYDTDTWGVELAGTFVQRKHCLPPPAAQTNPNAPPSSVFQPAGYGVVDLMAHWNFAPGATFNVGVFNLADKRYIEWSSITANLITDRSLSDRFSSPGRTLSASLAVSW</sequence>
<evidence type="ECO:0000256" key="9">
    <source>
        <dbReference type="ARBA" id="ARBA00023170"/>
    </source>
</evidence>
<dbReference type="Proteomes" id="UP000487117">
    <property type="component" value="Unassembled WGS sequence"/>
</dbReference>
<dbReference type="GO" id="GO:0009279">
    <property type="term" value="C:cell outer membrane"/>
    <property type="evidence" value="ECO:0007669"/>
    <property type="project" value="UniProtKB-SubCell"/>
</dbReference>
<comment type="subcellular location">
    <subcellularLocation>
        <location evidence="1 11">Cell outer membrane</location>
        <topology evidence="1 11">Multi-pass membrane protein</topology>
    </subcellularLocation>
</comment>
<evidence type="ECO:0000313" key="18">
    <source>
        <dbReference type="Proteomes" id="UP000487117"/>
    </source>
</evidence>
<evidence type="ECO:0000256" key="5">
    <source>
        <dbReference type="ARBA" id="ARBA00022692"/>
    </source>
</evidence>
<feature type="chain" id="PRO_5030639349" evidence="14">
    <location>
        <begin position="22"/>
        <end position="750"/>
    </location>
</feature>
<dbReference type="Gene3D" id="2.40.170.20">
    <property type="entry name" value="TonB-dependent receptor, beta-barrel domain"/>
    <property type="match status" value="1"/>
</dbReference>
<accession>A0A7V8JKW0</accession>
<keyword evidence="10 11" id="KW-0998">Cell outer membrane</keyword>
<dbReference type="InterPro" id="IPR012910">
    <property type="entry name" value="Plug_dom"/>
</dbReference>
<evidence type="ECO:0000256" key="14">
    <source>
        <dbReference type="SAM" id="SignalP"/>
    </source>
</evidence>
<dbReference type="GO" id="GO:0015232">
    <property type="term" value="F:heme transmembrane transporter activity"/>
    <property type="evidence" value="ECO:0007669"/>
    <property type="project" value="InterPro"/>
</dbReference>
<comment type="caution">
    <text evidence="17">The sequence shown here is derived from an EMBL/GenBank/DDBJ whole genome shotgun (WGS) entry which is preliminary data.</text>
</comment>
<dbReference type="InterPro" id="IPR036942">
    <property type="entry name" value="Beta-barrel_TonB_sf"/>
</dbReference>
<dbReference type="PANTHER" id="PTHR30069:SF29">
    <property type="entry name" value="HEMOGLOBIN AND HEMOGLOBIN-HAPTOGLOBIN-BINDING PROTEIN 1-RELATED"/>
    <property type="match status" value="1"/>
</dbReference>
<keyword evidence="9 17" id="KW-0675">Receptor</keyword>
<evidence type="ECO:0000256" key="8">
    <source>
        <dbReference type="ARBA" id="ARBA00023136"/>
    </source>
</evidence>
<dbReference type="AlphaFoldDB" id="A0A7V8JKW0"/>
<protein>
    <submittedName>
        <fullName evidence="17">Hemin receptor</fullName>
    </submittedName>
</protein>
<evidence type="ECO:0000256" key="11">
    <source>
        <dbReference type="PROSITE-ProRule" id="PRU01360"/>
    </source>
</evidence>
<keyword evidence="6 14" id="KW-0732">Signal</keyword>